<evidence type="ECO:0000256" key="2">
    <source>
        <dbReference type="ARBA" id="ARBA00022729"/>
    </source>
</evidence>
<dbReference type="Pfam" id="PF00399">
    <property type="entry name" value="PIR"/>
    <property type="match status" value="2"/>
</dbReference>
<evidence type="ECO:0000313" key="5">
    <source>
        <dbReference type="Proteomes" id="UP001306508"/>
    </source>
</evidence>
<feature type="chain" id="PRO_5042959375" description="Cell wall protein CWP1" evidence="3">
    <location>
        <begin position="21"/>
        <end position="238"/>
    </location>
</feature>
<feature type="signal peptide" evidence="3">
    <location>
        <begin position="1"/>
        <end position="20"/>
    </location>
</feature>
<dbReference type="GO" id="GO:0005199">
    <property type="term" value="F:structural constituent of cell wall"/>
    <property type="evidence" value="ECO:0007669"/>
    <property type="project" value="InterPro"/>
</dbReference>
<dbReference type="PROSITE" id="PS00929">
    <property type="entry name" value="PIR_REPEAT_1"/>
    <property type="match status" value="2"/>
</dbReference>
<keyword evidence="5" id="KW-1185">Reference proteome</keyword>
<dbReference type="PROSITE" id="PS50256">
    <property type="entry name" value="PIR_REPEAT_2"/>
    <property type="match status" value="2"/>
</dbReference>
<organism evidence="4 5">
    <name type="scientific">Arxiozyma heterogenica</name>
    <dbReference type="NCBI Taxonomy" id="278026"/>
    <lineage>
        <taxon>Eukaryota</taxon>
        <taxon>Fungi</taxon>
        <taxon>Dikarya</taxon>
        <taxon>Ascomycota</taxon>
        <taxon>Saccharomycotina</taxon>
        <taxon>Saccharomycetes</taxon>
        <taxon>Saccharomycetales</taxon>
        <taxon>Saccharomycetaceae</taxon>
        <taxon>Arxiozyma</taxon>
    </lineage>
</organism>
<reference evidence="5" key="1">
    <citation type="submission" date="2023-07" db="EMBL/GenBank/DDBJ databases">
        <title>A draft genome of Kazachstania heterogenica Y-27499.</title>
        <authorList>
            <person name="Donic C."/>
            <person name="Kralova J.S."/>
            <person name="Fidel L."/>
            <person name="Ben-Dor S."/>
            <person name="Jung S."/>
        </authorList>
    </citation>
    <scope>NUCLEOTIDE SEQUENCE [LARGE SCALE GENOMIC DNA]</scope>
    <source>
        <strain evidence="5">Y27499</strain>
    </source>
</reference>
<protein>
    <recommendedName>
        <fullName evidence="6">Cell wall protein CWP1</fullName>
    </recommendedName>
</protein>
<name>A0AAN7W2W3_9SACH</name>
<dbReference type="EMBL" id="JAWIZZ010000045">
    <property type="protein sequence ID" value="KAK5780079.1"/>
    <property type="molecule type" value="Genomic_DNA"/>
</dbReference>
<accession>A0AAN7W2W3</accession>
<evidence type="ECO:0000256" key="1">
    <source>
        <dbReference type="ARBA" id="ARBA00004196"/>
    </source>
</evidence>
<comment type="caution">
    <text evidence="4">The sequence shown here is derived from an EMBL/GenBank/DDBJ whole genome shotgun (WGS) entry which is preliminary data.</text>
</comment>
<proteinExistence type="predicted"/>
<sequence>MQLTSTFACALLAFANVVFADSPKFGIVSIHSASPAHLLSLYDKNGLVLSGGLDALSSVITDDGKLKFSNGKYAVIGSDGRWTEGTEAEGSTGFAISDSELTYKGSSNFYAIPTSTAGSFYVSQTGASDAISIALSAWTPNGSHAPDYTPTGGDSNSVSASTSASVSAASTTKATAAAVSQIGDGQVQATTAATVAAISQIGDGQVQATHSVQLQSENGAAQYGVSAGALAVAAALLF</sequence>
<keyword evidence="2 3" id="KW-0732">Signal</keyword>
<evidence type="ECO:0000313" key="4">
    <source>
        <dbReference type="EMBL" id="KAK5780079.1"/>
    </source>
</evidence>
<comment type="subcellular location">
    <subcellularLocation>
        <location evidence="1">Cell envelope</location>
    </subcellularLocation>
</comment>
<dbReference type="InterPro" id="IPR000420">
    <property type="entry name" value="Yeast_PIR_rpt"/>
</dbReference>
<gene>
    <name evidence="4" type="ORF">RI543_002621</name>
</gene>
<dbReference type="AlphaFoldDB" id="A0AAN7W2W3"/>
<dbReference type="Proteomes" id="UP001306508">
    <property type="component" value="Unassembled WGS sequence"/>
</dbReference>
<evidence type="ECO:0008006" key="6">
    <source>
        <dbReference type="Google" id="ProtNLM"/>
    </source>
</evidence>
<evidence type="ECO:0000256" key="3">
    <source>
        <dbReference type="SAM" id="SignalP"/>
    </source>
</evidence>